<name>A0A0E0DKF5_9ORYZ</name>
<evidence type="ECO:0000256" key="16">
    <source>
        <dbReference type="ARBA" id="ARBA00067273"/>
    </source>
</evidence>
<organism evidence="20">
    <name type="scientific">Oryza meridionalis</name>
    <dbReference type="NCBI Taxonomy" id="40149"/>
    <lineage>
        <taxon>Eukaryota</taxon>
        <taxon>Viridiplantae</taxon>
        <taxon>Streptophyta</taxon>
        <taxon>Embryophyta</taxon>
        <taxon>Tracheophyta</taxon>
        <taxon>Spermatophyta</taxon>
        <taxon>Magnoliopsida</taxon>
        <taxon>Liliopsida</taxon>
        <taxon>Poales</taxon>
        <taxon>Poaceae</taxon>
        <taxon>BOP clade</taxon>
        <taxon>Oryzoideae</taxon>
        <taxon>Oryzeae</taxon>
        <taxon>Oryzinae</taxon>
        <taxon>Oryza</taxon>
    </lineage>
</organism>
<dbReference type="InterPro" id="IPR003736">
    <property type="entry name" value="PAAI_dom"/>
</dbReference>
<dbReference type="GO" id="GO:0005829">
    <property type="term" value="C:cytosol"/>
    <property type="evidence" value="ECO:0007669"/>
    <property type="project" value="UniProtKB-SubCell"/>
</dbReference>
<evidence type="ECO:0000256" key="10">
    <source>
        <dbReference type="ARBA" id="ARBA00023128"/>
    </source>
</evidence>
<evidence type="ECO:0000256" key="13">
    <source>
        <dbReference type="ARBA" id="ARBA00052976"/>
    </source>
</evidence>
<reference evidence="20" key="2">
    <citation type="submission" date="2018-05" db="EMBL/GenBank/DDBJ databases">
        <title>OmerRS3 (Oryza meridionalis Reference Sequence Version 3).</title>
        <authorList>
            <person name="Zhang J."/>
            <person name="Kudrna D."/>
            <person name="Lee S."/>
            <person name="Talag J."/>
            <person name="Welchert J."/>
            <person name="Wing R.A."/>
        </authorList>
    </citation>
    <scope>NUCLEOTIDE SEQUENCE [LARGE SCALE GENOMIC DNA]</scope>
    <source>
        <strain evidence="20">cv. OR44</strain>
    </source>
</reference>
<comment type="catalytic activity">
    <reaction evidence="13">
        <text>a fatty acyl-CoA + H2O = a fatty acid + CoA + H(+)</text>
        <dbReference type="Rhea" id="RHEA:16781"/>
        <dbReference type="ChEBI" id="CHEBI:15377"/>
        <dbReference type="ChEBI" id="CHEBI:15378"/>
        <dbReference type="ChEBI" id="CHEBI:28868"/>
        <dbReference type="ChEBI" id="CHEBI:57287"/>
        <dbReference type="ChEBI" id="CHEBI:77636"/>
    </reaction>
    <physiologicalReaction direction="left-to-right" evidence="13">
        <dbReference type="Rhea" id="RHEA:16782"/>
    </physiologicalReaction>
</comment>
<dbReference type="GO" id="GO:0005819">
    <property type="term" value="C:spindle"/>
    <property type="evidence" value="ECO:0007669"/>
    <property type="project" value="UniProtKB-SubCell"/>
</dbReference>
<reference evidence="20" key="1">
    <citation type="submission" date="2015-04" db="UniProtKB">
        <authorList>
            <consortium name="EnsemblPlants"/>
        </authorList>
    </citation>
    <scope>IDENTIFICATION</scope>
</reference>
<evidence type="ECO:0000256" key="3">
    <source>
        <dbReference type="ARBA" id="ARBA00004186"/>
    </source>
</evidence>
<evidence type="ECO:0000256" key="17">
    <source>
        <dbReference type="ARBA" id="ARBA00081533"/>
    </source>
</evidence>
<dbReference type="STRING" id="40149.A0A0E0DKF5"/>
<keyword evidence="21" id="KW-1185">Reference proteome</keyword>
<dbReference type="GO" id="GO:0047617">
    <property type="term" value="F:fatty acyl-CoA hydrolase activity"/>
    <property type="evidence" value="ECO:0007669"/>
    <property type="project" value="InterPro"/>
</dbReference>
<dbReference type="GO" id="GO:0005739">
    <property type="term" value="C:mitochondrion"/>
    <property type="evidence" value="ECO:0007669"/>
    <property type="project" value="UniProtKB-SubCell"/>
</dbReference>
<evidence type="ECO:0000313" key="21">
    <source>
        <dbReference type="Proteomes" id="UP000008021"/>
    </source>
</evidence>
<comment type="function">
    <text evidence="14">Catalyzes the hydrolysis of acyl-CoAs into free fatty acids and coenzyme A (CoASH), regulating their respective intracellular levels. Has acyl-CoA thioesterase activity towards medium (C12) and long-chain (C18) fatty acyl-CoA substrates. Can also hydrolyze 3-hydroxyphenylacetyl-CoA and 3,4-dihydroxyphenylacetyl-CoA (in vitro). May play a role in controlling adaptive thermogenesis.</text>
</comment>
<sequence>MGSGMEAARRVLEHPGSDASSAAALPSGFYDAFVLRGIRVEAAEPGRLLCRFTVPSRLLNSGGFLHGGATASLIHLVASAVFHTTGSSSSTSSSTSPLEMNISYLDAAFPDEEIEIEAKVLRAGKAVGVALVDLKKKSGKLIAQARYSNYLAPSSKL</sequence>
<keyword evidence="10" id="KW-0496">Mitochondrion</keyword>
<evidence type="ECO:0000256" key="18">
    <source>
        <dbReference type="ARBA" id="ARBA00083956"/>
    </source>
</evidence>
<evidence type="ECO:0000256" key="14">
    <source>
        <dbReference type="ARBA" id="ARBA00058205"/>
    </source>
</evidence>
<evidence type="ECO:0000256" key="15">
    <source>
        <dbReference type="ARBA" id="ARBA00064709"/>
    </source>
</evidence>
<evidence type="ECO:0000256" key="12">
    <source>
        <dbReference type="ARBA" id="ARBA00023242"/>
    </source>
</evidence>
<dbReference type="FunFam" id="3.10.129.10:FF:000021">
    <property type="entry name" value="Acyl-coenzyme A thioesterase 13"/>
    <property type="match status" value="1"/>
</dbReference>
<keyword evidence="11" id="KW-0206">Cytoskeleton</keyword>
<dbReference type="EnsemblPlants" id="OMERI04G25600.1">
    <property type="protein sequence ID" value="OMERI04G25600.1"/>
    <property type="gene ID" value="OMERI04G25600"/>
</dbReference>
<evidence type="ECO:0000256" key="7">
    <source>
        <dbReference type="ARBA" id="ARBA00022801"/>
    </source>
</evidence>
<keyword evidence="7" id="KW-0378">Hydrolase</keyword>
<comment type="similarity">
    <text evidence="5">Belongs to the thioesterase PaaI family.</text>
</comment>
<evidence type="ECO:0000256" key="2">
    <source>
        <dbReference type="ARBA" id="ARBA00004173"/>
    </source>
</evidence>
<dbReference type="eggNOG" id="KOG3328">
    <property type="taxonomic scope" value="Eukaryota"/>
</dbReference>
<dbReference type="HOGENOM" id="CLU_089876_12_4_1"/>
<comment type="subunit">
    <text evidence="15">Homotetramer. Interacts with PCTP.</text>
</comment>
<evidence type="ECO:0000256" key="8">
    <source>
        <dbReference type="ARBA" id="ARBA00022990"/>
    </source>
</evidence>
<dbReference type="PANTHER" id="PTHR21660:SF47">
    <property type="entry name" value="F19P19.27 PROTEIN"/>
    <property type="match status" value="1"/>
</dbReference>
<accession>A0A0E0DKF5</accession>
<keyword evidence="12" id="KW-0539">Nucleus</keyword>
<dbReference type="GO" id="GO:0006629">
    <property type="term" value="P:lipid metabolic process"/>
    <property type="evidence" value="ECO:0007669"/>
    <property type="project" value="UniProtKB-KW"/>
</dbReference>
<dbReference type="Pfam" id="PF03061">
    <property type="entry name" value="4HBT"/>
    <property type="match status" value="1"/>
</dbReference>
<keyword evidence="9" id="KW-0443">Lipid metabolism</keyword>
<evidence type="ECO:0000256" key="6">
    <source>
        <dbReference type="ARBA" id="ARBA00022490"/>
    </source>
</evidence>
<keyword evidence="8" id="KW-0007">Acetylation</keyword>
<dbReference type="SUPFAM" id="SSF54637">
    <property type="entry name" value="Thioesterase/thiol ester dehydrase-isomerase"/>
    <property type="match status" value="1"/>
</dbReference>
<comment type="subcellular location">
    <subcellularLocation>
        <location evidence="3">Cytoplasm</location>
        <location evidence="3">Cytoskeleton</location>
        <location evidence="3">Spindle</location>
    </subcellularLocation>
    <subcellularLocation>
        <location evidence="4">Cytoplasm</location>
        <location evidence="4">Cytosol</location>
    </subcellularLocation>
    <subcellularLocation>
        <location evidence="2">Mitochondrion</location>
    </subcellularLocation>
    <subcellularLocation>
        <location evidence="1">Nucleus</location>
    </subcellularLocation>
</comment>
<evidence type="ECO:0000313" key="20">
    <source>
        <dbReference type="EnsemblPlants" id="OMERI04G25600.1"/>
    </source>
</evidence>
<dbReference type="Gramene" id="OMERI04G25600.1">
    <property type="protein sequence ID" value="OMERI04G25600.1"/>
    <property type="gene ID" value="OMERI04G25600"/>
</dbReference>
<evidence type="ECO:0000256" key="1">
    <source>
        <dbReference type="ARBA" id="ARBA00004123"/>
    </source>
</evidence>
<evidence type="ECO:0000256" key="4">
    <source>
        <dbReference type="ARBA" id="ARBA00004514"/>
    </source>
</evidence>
<dbReference type="NCBIfam" id="TIGR00369">
    <property type="entry name" value="unchar_dom_1"/>
    <property type="match status" value="1"/>
</dbReference>
<dbReference type="Gene3D" id="3.10.129.10">
    <property type="entry name" value="Hotdog Thioesterase"/>
    <property type="match status" value="1"/>
</dbReference>
<evidence type="ECO:0000256" key="9">
    <source>
        <dbReference type="ARBA" id="ARBA00023098"/>
    </source>
</evidence>
<dbReference type="Proteomes" id="UP000008021">
    <property type="component" value="Chromosome 4"/>
</dbReference>
<dbReference type="AlphaFoldDB" id="A0A0E0DKF5"/>
<proteinExistence type="inferred from homology"/>
<dbReference type="GO" id="GO:0005634">
    <property type="term" value="C:nucleus"/>
    <property type="evidence" value="ECO:0007669"/>
    <property type="project" value="UniProtKB-SubCell"/>
</dbReference>
<dbReference type="InterPro" id="IPR039298">
    <property type="entry name" value="ACOT13"/>
</dbReference>
<dbReference type="InterPro" id="IPR006683">
    <property type="entry name" value="Thioestr_dom"/>
</dbReference>
<evidence type="ECO:0000259" key="19">
    <source>
        <dbReference type="Pfam" id="PF03061"/>
    </source>
</evidence>
<dbReference type="CDD" id="cd03443">
    <property type="entry name" value="PaaI_thioesterase"/>
    <property type="match status" value="1"/>
</dbReference>
<evidence type="ECO:0000256" key="11">
    <source>
        <dbReference type="ARBA" id="ARBA00023212"/>
    </source>
</evidence>
<protein>
    <recommendedName>
        <fullName evidence="16">Acyl-coenzyme A thioesterase 13</fullName>
    </recommendedName>
    <alternativeName>
        <fullName evidence="17">Hotdog-fold thioesterase superfamily member 2</fullName>
    </alternativeName>
    <alternativeName>
        <fullName evidence="18">Thioesterase superfamily member 2</fullName>
    </alternativeName>
</protein>
<dbReference type="InterPro" id="IPR029069">
    <property type="entry name" value="HotDog_dom_sf"/>
</dbReference>
<evidence type="ECO:0000256" key="5">
    <source>
        <dbReference type="ARBA" id="ARBA00008324"/>
    </source>
</evidence>
<feature type="domain" description="Thioesterase" evidence="19">
    <location>
        <begin position="62"/>
        <end position="142"/>
    </location>
</feature>
<keyword evidence="6" id="KW-0963">Cytoplasm</keyword>
<dbReference type="PANTHER" id="PTHR21660">
    <property type="entry name" value="THIOESTERASE SUPERFAMILY MEMBER-RELATED"/>
    <property type="match status" value="1"/>
</dbReference>